<dbReference type="InterPro" id="IPR012340">
    <property type="entry name" value="NA-bd_OB-fold"/>
</dbReference>
<dbReference type="AlphaFoldDB" id="A0A7N2KKH2"/>
<proteinExistence type="predicted"/>
<name>A0A7N2KKH2_QUELO</name>
<dbReference type="InParanoid" id="A0A7N2KKH2"/>
<organism evidence="1 2">
    <name type="scientific">Quercus lobata</name>
    <name type="common">Valley oak</name>
    <dbReference type="NCBI Taxonomy" id="97700"/>
    <lineage>
        <taxon>Eukaryota</taxon>
        <taxon>Viridiplantae</taxon>
        <taxon>Streptophyta</taxon>
        <taxon>Embryophyta</taxon>
        <taxon>Tracheophyta</taxon>
        <taxon>Spermatophyta</taxon>
        <taxon>Magnoliopsida</taxon>
        <taxon>eudicotyledons</taxon>
        <taxon>Gunneridae</taxon>
        <taxon>Pentapetalae</taxon>
        <taxon>rosids</taxon>
        <taxon>fabids</taxon>
        <taxon>Fagales</taxon>
        <taxon>Fagaceae</taxon>
        <taxon>Quercus</taxon>
    </lineage>
</organism>
<dbReference type="EnsemblPlants" id="QL01p002640:mrna">
    <property type="protein sequence ID" value="QL01p002640:mrna"/>
    <property type="gene ID" value="QL01p002640"/>
</dbReference>
<evidence type="ECO:0000313" key="2">
    <source>
        <dbReference type="Proteomes" id="UP000594261"/>
    </source>
</evidence>
<evidence type="ECO:0000313" key="1">
    <source>
        <dbReference type="EnsemblPlants" id="QL01p002640:mrna"/>
    </source>
</evidence>
<dbReference type="EMBL" id="LRBV02000001">
    <property type="status" value="NOT_ANNOTATED_CDS"/>
    <property type="molecule type" value="Genomic_DNA"/>
</dbReference>
<accession>A0A7N2KKH2</accession>
<reference evidence="1" key="2">
    <citation type="submission" date="2021-01" db="UniProtKB">
        <authorList>
            <consortium name="EnsemblPlants"/>
        </authorList>
    </citation>
    <scope>IDENTIFICATION</scope>
</reference>
<dbReference type="Gramene" id="QL01p002640:mrna">
    <property type="protein sequence ID" value="QL01p002640:mrna"/>
    <property type="gene ID" value="QL01p002640"/>
</dbReference>
<dbReference type="Proteomes" id="UP000594261">
    <property type="component" value="Chromosome 1"/>
</dbReference>
<sequence length="124" mass="13719">MLKSLYASLMGNDVLHLCSTASALQNLCVEAIAHSVTVGPYKLDMQVGDIIQHANFVVFDKEAEKLFKVLDTKLSNVEEKDVDGDNVIPNSINALLENLHLPSEIYCIQSLCLQPKLYGNNKKD</sequence>
<keyword evidence="2" id="KW-1185">Reference proteome</keyword>
<protein>
    <submittedName>
        <fullName evidence="1">Uncharacterized protein</fullName>
    </submittedName>
</protein>
<reference evidence="1 2" key="1">
    <citation type="journal article" date="2016" name="G3 (Bethesda)">
        <title>First Draft Assembly and Annotation of the Genome of a California Endemic Oak Quercus lobata Nee (Fagaceae).</title>
        <authorList>
            <person name="Sork V.L."/>
            <person name="Fitz-Gibbon S.T."/>
            <person name="Puiu D."/>
            <person name="Crepeau M."/>
            <person name="Gugger P.F."/>
            <person name="Sherman R."/>
            <person name="Stevens K."/>
            <person name="Langley C.H."/>
            <person name="Pellegrini M."/>
            <person name="Salzberg S.L."/>
        </authorList>
    </citation>
    <scope>NUCLEOTIDE SEQUENCE [LARGE SCALE GENOMIC DNA]</scope>
    <source>
        <strain evidence="1 2">cv. SW786</strain>
    </source>
</reference>
<dbReference type="Gene3D" id="2.40.50.140">
    <property type="entry name" value="Nucleic acid-binding proteins"/>
    <property type="match status" value="1"/>
</dbReference>